<feature type="compositionally biased region" description="Basic and acidic residues" evidence="1">
    <location>
        <begin position="34"/>
        <end position="54"/>
    </location>
</feature>
<feature type="region of interest" description="Disordered" evidence="1">
    <location>
        <begin position="29"/>
        <end position="54"/>
    </location>
</feature>
<evidence type="ECO:0000313" key="3">
    <source>
        <dbReference type="EMBL" id="WUV48027.1"/>
    </source>
</evidence>
<dbReference type="Proteomes" id="UP001432062">
    <property type="component" value="Chromosome"/>
</dbReference>
<keyword evidence="2" id="KW-0472">Membrane</keyword>
<protein>
    <submittedName>
        <fullName evidence="3">Uncharacterized protein</fullName>
    </submittedName>
</protein>
<keyword evidence="2" id="KW-0812">Transmembrane</keyword>
<evidence type="ECO:0000256" key="2">
    <source>
        <dbReference type="SAM" id="Phobius"/>
    </source>
</evidence>
<dbReference type="EMBL" id="CP109441">
    <property type="protein sequence ID" value="WUV48027.1"/>
    <property type="molecule type" value="Genomic_DNA"/>
</dbReference>
<gene>
    <name evidence="3" type="ORF">OG563_07405</name>
</gene>
<feature type="transmembrane region" description="Helical" evidence="2">
    <location>
        <begin position="6"/>
        <end position="23"/>
    </location>
</feature>
<evidence type="ECO:0000256" key="1">
    <source>
        <dbReference type="SAM" id="MobiDB-lite"/>
    </source>
</evidence>
<proteinExistence type="predicted"/>
<accession>A0ABZ1YXK0</accession>
<sequence>MIQIVAWVIIILEAVLMLAAFCWPERRRPNRHRTSTEPRTCEARTREHEPVGGR</sequence>
<dbReference type="RefSeq" id="WP_329412320.1">
    <property type="nucleotide sequence ID" value="NZ_CP109441.1"/>
</dbReference>
<name>A0ABZ1YXK0_9NOCA</name>
<keyword evidence="2" id="KW-1133">Transmembrane helix</keyword>
<reference evidence="3" key="1">
    <citation type="submission" date="2022-10" db="EMBL/GenBank/DDBJ databases">
        <title>The complete genomes of actinobacterial strains from the NBC collection.</title>
        <authorList>
            <person name="Joergensen T.S."/>
            <person name="Alvarez Arevalo M."/>
            <person name="Sterndorff E.B."/>
            <person name="Faurdal D."/>
            <person name="Vuksanovic O."/>
            <person name="Mourched A.-S."/>
            <person name="Charusanti P."/>
            <person name="Shaw S."/>
            <person name="Blin K."/>
            <person name="Weber T."/>
        </authorList>
    </citation>
    <scope>NUCLEOTIDE SEQUENCE</scope>
    <source>
        <strain evidence="3">NBC_01482</strain>
    </source>
</reference>
<keyword evidence="4" id="KW-1185">Reference proteome</keyword>
<evidence type="ECO:0000313" key="4">
    <source>
        <dbReference type="Proteomes" id="UP001432062"/>
    </source>
</evidence>
<organism evidence="3 4">
    <name type="scientific">Nocardia vinacea</name>
    <dbReference type="NCBI Taxonomy" id="96468"/>
    <lineage>
        <taxon>Bacteria</taxon>
        <taxon>Bacillati</taxon>
        <taxon>Actinomycetota</taxon>
        <taxon>Actinomycetes</taxon>
        <taxon>Mycobacteriales</taxon>
        <taxon>Nocardiaceae</taxon>
        <taxon>Nocardia</taxon>
    </lineage>
</organism>